<feature type="compositionally biased region" description="Pro residues" evidence="6">
    <location>
        <begin position="326"/>
        <end position="335"/>
    </location>
</feature>
<feature type="compositionally biased region" description="Low complexity" evidence="6">
    <location>
        <begin position="964"/>
        <end position="978"/>
    </location>
</feature>
<organism evidence="7 8">
    <name type="scientific">Lentinula boryana</name>
    <dbReference type="NCBI Taxonomy" id="40481"/>
    <lineage>
        <taxon>Eukaryota</taxon>
        <taxon>Fungi</taxon>
        <taxon>Dikarya</taxon>
        <taxon>Basidiomycota</taxon>
        <taxon>Agaricomycotina</taxon>
        <taxon>Agaricomycetes</taxon>
        <taxon>Agaricomycetidae</taxon>
        <taxon>Agaricales</taxon>
        <taxon>Marasmiineae</taxon>
        <taxon>Omphalotaceae</taxon>
        <taxon>Lentinula</taxon>
    </lineage>
</organism>
<evidence type="ECO:0000256" key="5">
    <source>
        <dbReference type="ARBA" id="ARBA00023242"/>
    </source>
</evidence>
<evidence type="ECO:0000256" key="6">
    <source>
        <dbReference type="SAM" id="MobiDB-lite"/>
    </source>
</evidence>
<feature type="compositionally biased region" description="Gly residues" evidence="6">
    <location>
        <begin position="1091"/>
        <end position="1120"/>
    </location>
</feature>
<feature type="compositionally biased region" description="Low complexity" evidence="6">
    <location>
        <begin position="1042"/>
        <end position="1051"/>
    </location>
</feature>
<feature type="compositionally biased region" description="Acidic residues" evidence="6">
    <location>
        <begin position="475"/>
        <end position="573"/>
    </location>
</feature>
<feature type="compositionally biased region" description="Polar residues" evidence="6">
    <location>
        <begin position="1289"/>
        <end position="1304"/>
    </location>
</feature>
<keyword evidence="5" id="KW-0539">Nucleus</keyword>
<dbReference type="Pfam" id="PF08598">
    <property type="entry name" value="Sds3"/>
    <property type="match status" value="1"/>
</dbReference>
<evidence type="ECO:0000256" key="4">
    <source>
        <dbReference type="ARBA" id="ARBA00023163"/>
    </source>
</evidence>
<gene>
    <name evidence="7" type="ORF">F5050DRAFT_1806935</name>
</gene>
<accession>A0ABQ8QG07</accession>
<comment type="caution">
    <text evidence="7">The sequence shown here is derived from an EMBL/GenBank/DDBJ whole genome shotgun (WGS) entry which is preliminary data.</text>
</comment>
<keyword evidence="3" id="KW-0805">Transcription regulation</keyword>
<feature type="compositionally biased region" description="Low complexity" evidence="6">
    <location>
        <begin position="77"/>
        <end position="99"/>
    </location>
</feature>
<feature type="region of interest" description="Disordered" evidence="6">
    <location>
        <begin position="1289"/>
        <end position="1505"/>
    </location>
</feature>
<evidence type="ECO:0000256" key="1">
    <source>
        <dbReference type="ARBA" id="ARBA00004123"/>
    </source>
</evidence>
<feature type="compositionally biased region" description="Basic and acidic residues" evidence="6">
    <location>
        <begin position="1131"/>
        <end position="1166"/>
    </location>
</feature>
<feature type="region of interest" description="Disordered" evidence="6">
    <location>
        <begin position="860"/>
        <end position="1009"/>
    </location>
</feature>
<feature type="region of interest" description="Disordered" evidence="6">
    <location>
        <begin position="179"/>
        <end position="201"/>
    </location>
</feature>
<feature type="compositionally biased region" description="Basic and acidic residues" evidence="6">
    <location>
        <begin position="289"/>
        <end position="307"/>
    </location>
</feature>
<feature type="compositionally biased region" description="Low complexity" evidence="6">
    <location>
        <begin position="1075"/>
        <end position="1090"/>
    </location>
</feature>
<protein>
    <submittedName>
        <fullName evidence="7">Sds3-like-domain-containing protein</fullName>
    </submittedName>
</protein>
<feature type="compositionally biased region" description="Polar residues" evidence="6">
    <location>
        <begin position="343"/>
        <end position="357"/>
    </location>
</feature>
<keyword evidence="2" id="KW-0678">Repressor</keyword>
<evidence type="ECO:0000256" key="2">
    <source>
        <dbReference type="ARBA" id="ARBA00022491"/>
    </source>
</evidence>
<feature type="compositionally biased region" description="Basic residues" evidence="6">
    <location>
        <begin position="358"/>
        <end position="377"/>
    </location>
</feature>
<keyword evidence="4" id="KW-0804">Transcription</keyword>
<feature type="region of interest" description="Disordered" evidence="6">
    <location>
        <begin position="745"/>
        <end position="766"/>
    </location>
</feature>
<feature type="compositionally biased region" description="Low complexity" evidence="6">
    <location>
        <begin position="1434"/>
        <end position="1450"/>
    </location>
</feature>
<feature type="compositionally biased region" description="Low complexity" evidence="6">
    <location>
        <begin position="1175"/>
        <end position="1193"/>
    </location>
</feature>
<evidence type="ECO:0000313" key="8">
    <source>
        <dbReference type="Proteomes" id="UP001163828"/>
    </source>
</evidence>
<keyword evidence="8" id="KW-1185">Reference proteome</keyword>
<name>A0ABQ8QG07_9AGAR</name>
<dbReference type="InterPro" id="IPR013907">
    <property type="entry name" value="Sds3"/>
</dbReference>
<feature type="region of interest" description="Disordered" evidence="6">
    <location>
        <begin position="1557"/>
        <end position="1589"/>
    </location>
</feature>
<feature type="compositionally biased region" description="Low complexity" evidence="6">
    <location>
        <begin position="875"/>
        <end position="930"/>
    </location>
</feature>
<evidence type="ECO:0000256" key="3">
    <source>
        <dbReference type="ARBA" id="ARBA00023015"/>
    </source>
</evidence>
<feature type="region of interest" description="Disordered" evidence="6">
    <location>
        <begin position="439"/>
        <end position="575"/>
    </location>
</feature>
<dbReference type="EMBL" id="MU790585">
    <property type="protein sequence ID" value="KAJ3997333.1"/>
    <property type="molecule type" value="Genomic_DNA"/>
</dbReference>
<reference evidence="7" key="1">
    <citation type="submission" date="2022-08" db="EMBL/GenBank/DDBJ databases">
        <authorList>
            <consortium name="DOE Joint Genome Institute"/>
            <person name="Min B."/>
            <person name="Riley R."/>
            <person name="Sierra-Patev S."/>
            <person name="Naranjo-Ortiz M."/>
            <person name="Looney B."/>
            <person name="Konkel Z."/>
            <person name="Slot J.C."/>
            <person name="Sakamoto Y."/>
            <person name="Steenwyk J.L."/>
            <person name="Rokas A."/>
            <person name="Carro J."/>
            <person name="Camarero S."/>
            <person name="Ferreira P."/>
            <person name="Molpeceres G."/>
            <person name="Ruiz-Duenas F.J."/>
            <person name="Serrano A."/>
            <person name="Henrissat B."/>
            <person name="Drula E."/>
            <person name="Hughes K.W."/>
            <person name="Mata J.L."/>
            <person name="Ishikawa N.K."/>
            <person name="Vargas-Isla R."/>
            <person name="Ushijima S."/>
            <person name="Smith C.A."/>
            <person name="Ahrendt S."/>
            <person name="Andreopoulos W."/>
            <person name="He G."/>
            <person name="Labutti K."/>
            <person name="Lipzen A."/>
            <person name="Ng V."/>
            <person name="Sandor L."/>
            <person name="Barry K."/>
            <person name="Martinez A.T."/>
            <person name="Xiao Y."/>
            <person name="Gibbons J.G."/>
            <person name="Terashima K."/>
            <person name="Hibbett D.S."/>
            <person name="Grigoriev I.V."/>
        </authorList>
    </citation>
    <scope>NUCLEOTIDE SEQUENCE</scope>
    <source>
        <strain evidence="7">TFB10827</strain>
    </source>
</reference>
<dbReference type="SMART" id="SM01401">
    <property type="entry name" value="Sds3"/>
    <property type="match status" value="1"/>
</dbReference>
<feature type="compositionally biased region" description="Basic and acidic residues" evidence="6">
    <location>
        <begin position="1305"/>
        <end position="1322"/>
    </location>
</feature>
<feature type="compositionally biased region" description="Acidic residues" evidence="6">
    <location>
        <begin position="273"/>
        <end position="288"/>
    </location>
</feature>
<proteinExistence type="predicted"/>
<feature type="compositionally biased region" description="Polar residues" evidence="6">
    <location>
        <begin position="1478"/>
        <end position="1505"/>
    </location>
</feature>
<feature type="compositionally biased region" description="Polar residues" evidence="6">
    <location>
        <begin position="231"/>
        <end position="248"/>
    </location>
</feature>
<feature type="compositionally biased region" description="Polar residues" evidence="6">
    <location>
        <begin position="1557"/>
        <end position="1574"/>
    </location>
</feature>
<feature type="region of interest" description="Disordered" evidence="6">
    <location>
        <begin position="685"/>
        <end position="716"/>
    </location>
</feature>
<feature type="compositionally biased region" description="Basic residues" evidence="6">
    <location>
        <begin position="1210"/>
        <end position="1229"/>
    </location>
</feature>
<sequence length="1589" mass="170974">MGGSTNSLDSLSSPSPSPPPSLSKAEGSVSKSASTKQKSPEPTAGLDSDSELSELTEEEQDEKQKHKQKQKKPGLNSLSPGASRSSSSNRRGTGSAVRGGSRRGGRKKRSTFVPAPMWGWAMYSAEQDTEKSNGAGEENEEKDETANVHISPNPISAPNPLDVLTSAALDAENFRSAFSRLKSNSQETEEEERPINISEAQDVTVVVDGDIDITNSVTIRKQTTLVVNDISSIASSRAPTPDSIASSRPSPPKDVPSVAYVSTSRLPAGASTTEDEDDNTELEEDEIDEQPKPDTTTKSRPKPDLRIDASAQLPSIGTSNSADPYSPSPHLPPPSASFVKSPIKSSTTTVAATNSKPKSSRGGRGRGRGRGRARTRGTRVNVPSEAHRLTTVDNVDDQVGTAGVTINVSPSKDDAMNIDVDSLDGAILRNSKSELSKVADFEDEIMEPEDGTSVTDANKAVVDPDGEPSDKSDAEPELEIDVDVNPEPEVEIDAPSDVSDGEDEKEDELDEAEGEDEKDDPDEVEVDEEKEDDDKEDEDKDDEDKEASDDVEKDIDDDDRSEVNLEEEEEESDLQPAHRVEALDMLAVIELKFALLREKLYIEKMEELAWEESLVSRGEHPELIYIQSELLSRKNKRSELAERKCTFEIANITKRRRIDEDATWSSWKLQRDELQTDMIAENNRKRRKLERERRTVDRPQTARRIPFPPNSDYLPSAPTLRQIVDSFPFTNSDKIIHSHRNDLTRKNQGRKESQVNGSHRSHIRGVNGINGISHGINAQDTAGLTVAYPKLSTLSSSEAQEDLEALLSMTGARRTGSGSAPMTTIGMTLNMNMNIGNMGMNMDTNIGMNPMYEQGNYGPSAGLGSSHVPHGHIYTSSGTPNGPNPNSNRERLGQGPSPSLPHGSGPTRRIVSGVLTSPGSSLGLSQSGLSMGHAHESQFAMGVLPPPPQIGGGGGSEPLFGLNRPMGAAAPRPGSSAGLRSTAGGGERERELRSVPTGSSGGGGRSTFHHVQSHHLLSGPPISANSAFSEIDRQPDGGVIMASSATSSAHGAHGRQVSSSTHFGPVGPGVGGEDAPPASSSRRRSLSPIGPGVGIGPNGVKGTGQWMGTGMGMGGFGPGHSGNQWEEEEREYERERMGHRDVRDSRGHERERERDRDRDRDRDQHVVHQQRHLQQEQQHVRPQSIGPTTTGASAPPPPPSHIHSHPNQASHHHHHVRPHHHHIVHHHHGPSAGSHNTSPTTMRGPSLSPRMTRVEMFSERERENGNGPPRAPAHLHPPTEVINLISSKPTQVGPTASSHSSSTRIAEEPSPEYRDRERDARRMSSGRLSSITGSRIIDERERDRDKDRDKDRDRAGSMPFVSGPNSQTQQLNGLATSSSSGSSSRPSSWNAVGRDDLYRQDSIHSSSSPIHTRGSIIPGPSTTTAFGPPSTISPPRTRALPPRTATPTVASLVGLGSSGPAEQHMRSPSRNRERPSLVTPQNQSNTGHNSNAKILRSSSPSSTNALVSPVAIQTLKRVPLSSDSLPMPTASNPAPEDIVKNGAPVKSLGATVSPLTISQNSSIKQRTSDASLGQQRGGVAQVDDVHLPL</sequence>
<feature type="compositionally biased region" description="Basic and acidic residues" evidence="6">
    <location>
        <begin position="1336"/>
        <end position="1355"/>
    </location>
</feature>
<feature type="compositionally biased region" description="Basic and acidic residues" evidence="6">
    <location>
        <begin position="1393"/>
        <end position="1402"/>
    </location>
</feature>
<dbReference type="Proteomes" id="UP001163828">
    <property type="component" value="Unassembled WGS sequence"/>
</dbReference>
<feature type="compositionally biased region" description="Acidic residues" evidence="6">
    <location>
        <begin position="441"/>
        <end position="450"/>
    </location>
</feature>
<feature type="compositionally biased region" description="Polar residues" evidence="6">
    <location>
        <begin position="1233"/>
        <end position="1243"/>
    </location>
</feature>
<feature type="region of interest" description="Disordered" evidence="6">
    <location>
        <begin position="1037"/>
        <end position="1249"/>
    </location>
</feature>
<comment type="subcellular location">
    <subcellularLocation>
        <location evidence="1">Nucleus</location>
    </subcellularLocation>
</comment>
<feature type="compositionally biased region" description="Low complexity" evidence="6">
    <location>
        <begin position="1377"/>
        <end position="1388"/>
    </location>
</feature>
<feature type="region of interest" description="Disordered" evidence="6">
    <location>
        <begin position="231"/>
        <end position="383"/>
    </location>
</feature>
<evidence type="ECO:0000313" key="7">
    <source>
        <dbReference type="EMBL" id="KAJ3997333.1"/>
    </source>
</evidence>
<feature type="compositionally biased region" description="Acidic residues" evidence="6">
    <location>
        <begin position="48"/>
        <end position="61"/>
    </location>
</feature>
<feature type="compositionally biased region" description="Basic residues" evidence="6">
    <location>
        <begin position="100"/>
        <end position="110"/>
    </location>
</feature>
<feature type="compositionally biased region" description="Polar residues" evidence="6">
    <location>
        <begin position="312"/>
        <end position="323"/>
    </location>
</feature>
<feature type="compositionally biased region" description="Polar residues" evidence="6">
    <location>
        <begin position="1363"/>
        <end position="1376"/>
    </location>
</feature>
<feature type="region of interest" description="Disordered" evidence="6">
    <location>
        <begin position="1"/>
        <end position="159"/>
    </location>
</feature>